<accession>A0ABV9NU38</accession>
<dbReference type="SUPFAM" id="SSF53784">
    <property type="entry name" value="Phosphofructokinase"/>
    <property type="match status" value="1"/>
</dbReference>
<proteinExistence type="inferred from homology"/>
<dbReference type="PIRSF" id="PIRSF036483">
    <property type="entry name" value="PFK_XF0274"/>
    <property type="match status" value="1"/>
</dbReference>
<keyword evidence="5" id="KW-0460">Magnesium</keyword>
<keyword evidence="3" id="KW-0479">Metal-binding</keyword>
<evidence type="ECO:0000256" key="3">
    <source>
        <dbReference type="ARBA" id="ARBA00022723"/>
    </source>
</evidence>
<gene>
    <name evidence="8" type="ORF">ACFO4L_09655</name>
</gene>
<dbReference type="InterPro" id="IPR050929">
    <property type="entry name" value="PFKA"/>
</dbReference>
<reference evidence="9" key="1">
    <citation type="journal article" date="2019" name="Int. J. Syst. Evol. Microbiol.">
        <title>The Global Catalogue of Microorganisms (GCM) 10K type strain sequencing project: providing services to taxonomists for standard genome sequencing and annotation.</title>
        <authorList>
            <consortium name="The Broad Institute Genomics Platform"/>
            <consortium name="The Broad Institute Genome Sequencing Center for Infectious Disease"/>
            <person name="Wu L."/>
            <person name="Ma J."/>
        </authorList>
    </citation>
    <scope>NUCLEOTIDE SEQUENCE [LARGE SCALE GENOMIC DNA]</scope>
    <source>
        <strain evidence="9">JCM 12165</strain>
    </source>
</reference>
<keyword evidence="9" id="KW-1185">Reference proteome</keyword>
<comment type="caution">
    <text evidence="8">The sequence shown here is derived from an EMBL/GenBank/DDBJ whole genome shotgun (WGS) entry which is preliminary data.</text>
</comment>
<evidence type="ECO:0000256" key="1">
    <source>
        <dbReference type="ARBA" id="ARBA00001946"/>
    </source>
</evidence>
<dbReference type="EC" id="2.7.1.90" evidence="8"/>
<protein>
    <submittedName>
        <fullName evidence="8">Diphosphate--fructose-6-phosphate 1-phosphotransferase</fullName>
        <ecNumber evidence="8">2.7.1.90</ecNumber>
    </submittedName>
</protein>
<evidence type="ECO:0000313" key="8">
    <source>
        <dbReference type="EMBL" id="MFC4736848.1"/>
    </source>
</evidence>
<dbReference type="InterPro" id="IPR035966">
    <property type="entry name" value="PKF_sf"/>
</dbReference>
<dbReference type="Gene3D" id="3.40.50.450">
    <property type="match status" value="1"/>
</dbReference>
<evidence type="ECO:0000256" key="5">
    <source>
        <dbReference type="ARBA" id="ARBA00022842"/>
    </source>
</evidence>
<dbReference type="Proteomes" id="UP001595896">
    <property type="component" value="Unassembled WGS sequence"/>
</dbReference>
<feature type="domain" description="Phosphofructokinase" evidence="7">
    <location>
        <begin position="2"/>
        <end position="305"/>
    </location>
</feature>
<keyword evidence="2 8" id="KW-0808">Transferase</keyword>
<dbReference type="NCBIfam" id="NF010675">
    <property type="entry name" value="PRK14072.1"/>
    <property type="match status" value="1"/>
</dbReference>
<dbReference type="PANTHER" id="PTHR45770">
    <property type="entry name" value="ATP-DEPENDENT 6-PHOSPHOFRUCTOKINASE 1"/>
    <property type="match status" value="1"/>
</dbReference>
<dbReference type="EMBL" id="JBHSGK010000010">
    <property type="protein sequence ID" value="MFC4736848.1"/>
    <property type="molecule type" value="Genomic_DNA"/>
</dbReference>
<dbReference type="RefSeq" id="WP_377909463.1">
    <property type="nucleotide sequence ID" value="NZ_JBHSGK010000010.1"/>
</dbReference>
<evidence type="ECO:0000259" key="7">
    <source>
        <dbReference type="Pfam" id="PF00365"/>
    </source>
</evidence>
<organism evidence="8 9">
    <name type="scientific">Bacillus daqingensis</name>
    <dbReference type="NCBI Taxonomy" id="872396"/>
    <lineage>
        <taxon>Bacteria</taxon>
        <taxon>Bacillati</taxon>
        <taxon>Bacillota</taxon>
        <taxon>Bacilli</taxon>
        <taxon>Bacillales</taxon>
        <taxon>Bacillaceae</taxon>
        <taxon>Bacillus</taxon>
    </lineage>
</organism>
<evidence type="ECO:0000313" key="9">
    <source>
        <dbReference type="Proteomes" id="UP001595896"/>
    </source>
</evidence>
<dbReference type="PRINTS" id="PR00476">
    <property type="entry name" value="PHFRCTKINASE"/>
</dbReference>
<sequence>MRVAVGQAGGPTSVINQSLSAFISEFSPGDLYLIVNGYEGLADDHMIQMGEEEQKHIQMRKQEPGALLGSGRFSFTHEQIKRALSHLIRRKIDVLVFIGGNGTMSALHSLQQQAEAQGYPLNVIGIPKTVDNDIAGIDHAPGFASAAKYVAQSTHFSELDLKAMRNFEQVRILETMGRNVGWLASAAGYLSTESQGPDYIYVPEHEYSIDLIMKDVARAYRAKGYCLIVISEGVSLNNNQTSLSNSRGRTILGGVSKQIEGAVKEKLQLTARAELLGMNQRCYRPAVSKVDEAEAVLVGHRAAELVKGNESGFMIGLQRRDTIGYKAEVTQVPLHIVYDGGERFLPDYYINERQHYNKWLQGIIDIPEPAVSKHSGRSMIL</sequence>
<dbReference type="InterPro" id="IPR022953">
    <property type="entry name" value="ATP_PFK"/>
</dbReference>
<dbReference type="GO" id="GO:0047334">
    <property type="term" value="F:diphosphate-fructose-6-phosphate 1-phosphotransferase activity"/>
    <property type="evidence" value="ECO:0007669"/>
    <property type="project" value="UniProtKB-EC"/>
</dbReference>
<keyword evidence="4" id="KW-0418">Kinase</keyword>
<comment type="similarity">
    <text evidence="6">Belongs to the phosphofructokinase type A (PFKA) family.</text>
</comment>
<evidence type="ECO:0000256" key="2">
    <source>
        <dbReference type="ARBA" id="ARBA00022679"/>
    </source>
</evidence>
<dbReference type="Gene3D" id="3.40.50.460">
    <property type="entry name" value="Phosphofructokinase domain"/>
    <property type="match status" value="1"/>
</dbReference>
<evidence type="ECO:0000256" key="4">
    <source>
        <dbReference type="ARBA" id="ARBA00022777"/>
    </source>
</evidence>
<dbReference type="Pfam" id="PF00365">
    <property type="entry name" value="PFK"/>
    <property type="match status" value="1"/>
</dbReference>
<name>A0ABV9NU38_9BACI</name>
<comment type="cofactor">
    <cofactor evidence="1">
        <name>Mg(2+)</name>
        <dbReference type="ChEBI" id="CHEBI:18420"/>
    </cofactor>
</comment>
<dbReference type="InterPro" id="IPR000023">
    <property type="entry name" value="Phosphofructokinase_dom"/>
</dbReference>
<evidence type="ECO:0000256" key="6">
    <source>
        <dbReference type="ARBA" id="ARBA00038478"/>
    </source>
</evidence>